<feature type="domain" description="DUF4224" evidence="1">
    <location>
        <begin position="4"/>
        <end position="47"/>
    </location>
</feature>
<protein>
    <recommendedName>
        <fullName evidence="1">DUF4224 domain-containing protein</fullName>
    </recommendedName>
</protein>
<name>A0A5E4YGW3_9BURK</name>
<organism evidence="2 3">
    <name type="scientific">Pandoraea communis</name>
    <dbReference type="NCBI Taxonomy" id="2508297"/>
    <lineage>
        <taxon>Bacteria</taxon>
        <taxon>Pseudomonadati</taxon>
        <taxon>Pseudomonadota</taxon>
        <taxon>Betaproteobacteria</taxon>
        <taxon>Burkholderiales</taxon>
        <taxon>Burkholderiaceae</taxon>
        <taxon>Pandoraea</taxon>
    </lineage>
</organism>
<evidence type="ECO:0000259" key="1">
    <source>
        <dbReference type="Pfam" id="PF13986"/>
    </source>
</evidence>
<dbReference type="AlphaFoldDB" id="A0A5E4YGW3"/>
<evidence type="ECO:0000313" key="2">
    <source>
        <dbReference type="EMBL" id="VVE47690.1"/>
    </source>
</evidence>
<dbReference type="EMBL" id="CABPSE010000020">
    <property type="protein sequence ID" value="VVE47690.1"/>
    <property type="molecule type" value="Genomic_DNA"/>
</dbReference>
<sequence>MNTFMTPDELAELTGYCRCADQRKWLQKKGWAFEVSRGGRPIVARSYFDARMNRKAVVAASPTHHFDRLRAA</sequence>
<evidence type="ECO:0000313" key="3">
    <source>
        <dbReference type="Proteomes" id="UP000383971"/>
    </source>
</evidence>
<dbReference type="RefSeq" id="WP_150586835.1">
    <property type="nucleotide sequence ID" value="NZ_CABPSE010000020.1"/>
</dbReference>
<keyword evidence="3" id="KW-1185">Reference proteome</keyword>
<accession>A0A5E4YGW3</accession>
<dbReference type="InterPro" id="IPR025319">
    <property type="entry name" value="DUF4224"/>
</dbReference>
<reference evidence="2 3" key="1">
    <citation type="submission" date="2019-08" db="EMBL/GenBank/DDBJ databases">
        <authorList>
            <person name="Peeters C."/>
        </authorList>
    </citation>
    <scope>NUCLEOTIDE SEQUENCE [LARGE SCALE GENOMIC DNA]</scope>
    <source>
        <strain evidence="2 3">LMG 31111</strain>
    </source>
</reference>
<dbReference type="Proteomes" id="UP000383971">
    <property type="component" value="Unassembled WGS sequence"/>
</dbReference>
<dbReference type="Pfam" id="PF13986">
    <property type="entry name" value="DUF4224"/>
    <property type="match status" value="1"/>
</dbReference>
<proteinExistence type="predicted"/>
<gene>
    <name evidence="2" type="ORF">PCO31111_04530</name>
</gene>